<gene>
    <name evidence="4" type="ORF">DLJ48_06920</name>
</gene>
<evidence type="ECO:0000256" key="1">
    <source>
        <dbReference type="ARBA" id="ARBA00010646"/>
    </source>
</evidence>
<sequence>MVLNGCDISNYQAGINLKLVPADFVLIKATEGTSYVSPSCNAQTTSALSAGKKVGWYHFASVGNAVAQADYFVNNIKNYIGKGILMLDWETAPVLNQGVAWAKAWLDRVYAKTNVRPIIYMSKSIVNQYNWSSVAKDYGLFFAQYANYNRTGYQNDPWTDNAKLGAFGTAVAFQYSSSGKLAGWSGNLDLDVFYGDKSTWDKYAGAKSIPAPVYKKGDFVTVKDGQTKNAVGYDIKGWVGQKIEIVNIRQSGDHWLYDGKVGNNPFNDLLAANITKWEQAPAPLFKVGDQIQISPKALKERNGYDLTPRRLKVGKVASVVKYPTKYSRSWYEYKIAYTDGKENDHVLEQDLTF</sequence>
<dbReference type="InterPro" id="IPR018077">
    <property type="entry name" value="Glyco_hydro_fam25_subgr"/>
</dbReference>
<evidence type="ECO:0000256" key="3">
    <source>
        <dbReference type="ARBA" id="ARBA00023295"/>
    </source>
</evidence>
<name>A0ABX5QNA6_9LACO</name>
<evidence type="ECO:0000313" key="4">
    <source>
        <dbReference type="EMBL" id="QAS70270.1"/>
    </source>
</evidence>
<proteinExistence type="inferred from homology"/>
<dbReference type="SUPFAM" id="SSF51445">
    <property type="entry name" value="(Trans)glycosidases"/>
    <property type="match status" value="1"/>
</dbReference>
<reference evidence="4 5" key="1">
    <citation type="journal article" date="2019" name="Syst. Appl. Microbiol.">
        <title>Oenococcus sicerae sp. nov., isolated from French cider.</title>
        <authorList>
            <person name="Cousin F.J."/>
            <person name="Le Guellec R."/>
            <person name="Chagnot C."/>
            <person name="Goux D."/>
            <person name="Dalmasso M."/>
            <person name="Laplace J.M."/>
            <person name="Cretenet M."/>
        </authorList>
    </citation>
    <scope>NUCLEOTIDE SEQUENCE [LARGE SCALE GENOMIC DNA]</scope>
    <source>
        <strain evidence="4 5">UCMA 15228</strain>
    </source>
</reference>
<evidence type="ECO:0000313" key="5">
    <source>
        <dbReference type="Proteomes" id="UP000286907"/>
    </source>
</evidence>
<dbReference type="PANTHER" id="PTHR34135">
    <property type="entry name" value="LYSOZYME"/>
    <property type="match status" value="1"/>
</dbReference>
<organism evidence="4 5">
    <name type="scientific">Oenococcus sicerae</name>
    <dbReference type="NCBI Taxonomy" id="2203724"/>
    <lineage>
        <taxon>Bacteria</taxon>
        <taxon>Bacillati</taxon>
        <taxon>Bacillota</taxon>
        <taxon>Bacilli</taxon>
        <taxon>Lactobacillales</taxon>
        <taxon>Lactobacillaceae</taxon>
        <taxon>Oenococcus</taxon>
    </lineage>
</organism>
<accession>A0ABX5QNA6</accession>
<keyword evidence="2" id="KW-0378">Hydrolase</keyword>
<dbReference type="Proteomes" id="UP000286907">
    <property type="component" value="Chromosome"/>
</dbReference>
<evidence type="ECO:0000256" key="2">
    <source>
        <dbReference type="ARBA" id="ARBA00022801"/>
    </source>
</evidence>
<keyword evidence="3" id="KW-0326">Glycosidase</keyword>
<dbReference type="Pfam" id="PF01183">
    <property type="entry name" value="Glyco_hydro_25"/>
    <property type="match status" value="1"/>
</dbReference>
<dbReference type="InterPro" id="IPR002053">
    <property type="entry name" value="Glyco_hydro_25"/>
</dbReference>
<dbReference type="EMBL" id="CP029684">
    <property type="protein sequence ID" value="QAS70270.1"/>
    <property type="molecule type" value="Genomic_DNA"/>
</dbReference>
<protein>
    <recommendedName>
        <fullName evidence="6">Lysozyme</fullName>
    </recommendedName>
</protein>
<dbReference type="RefSeq" id="WP_128686739.1">
    <property type="nucleotide sequence ID" value="NZ_CP029684.2"/>
</dbReference>
<dbReference type="PANTHER" id="PTHR34135:SF2">
    <property type="entry name" value="LYSOZYME"/>
    <property type="match status" value="1"/>
</dbReference>
<comment type="similarity">
    <text evidence="1">Belongs to the glycosyl hydrolase 25 family.</text>
</comment>
<dbReference type="SMART" id="SM00641">
    <property type="entry name" value="Glyco_25"/>
    <property type="match status" value="1"/>
</dbReference>
<dbReference type="Gene3D" id="3.20.20.80">
    <property type="entry name" value="Glycosidases"/>
    <property type="match status" value="1"/>
</dbReference>
<keyword evidence="5" id="KW-1185">Reference proteome</keyword>
<dbReference type="InterPro" id="IPR017853">
    <property type="entry name" value="GH"/>
</dbReference>
<evidence type="ECO:0008006" key="6">
    <source>
        <dbReference type="Google" id="ProtNLM"/>
    </source>
</evidence>
<dbReference type="PROSITE" id="PS51904">
    <property type="entry name" value="GLYCOSYL_HYDROL_F25_2"/>
    <property type="match status" value="1"/>
</dbReference>